<reference evidence="14" key="2">
    <citation type="journal article" date="2020" name="Biotechnol. Bioeng.">
        <title>Chromosome-scale scaffolds for the Chinese hamster reference genome assembly to facilitate the study of the CHO epigenome.</title>
        <authorList>
            <person name="Hilliard W."/>
            <person name="MacDonald M."/>
            <person name="Lee K.H."/>
        </authorList>
    </citation>
    <scope>NUCLEOTIDE SEQUENCE [LARGE SCALE GENOMIC DNA]</scope>
    <source>
        <strain evidence="14">17A/GY</strain>
    </source>
</reference>
<dbReference type="PRINTS" id="PR00245">
    <property type="entry name" value="OLFACTORYR"/>
</dbReference>
<dbReference type="AlphaFoldDB" id="A0A9J7GK75"/>
<reference evidence="15" key="3">
    <citation type="submission" date="2025-08" db="UniProtKB">
        <authorList>
            <consortium name="RefSeq"/>
        </authorList>
    </citation>
    <scope>IDENTIFICATION</scope>
    <source>
        <strain evidence="15">17A/GY</strain>
        <tissue evidence="15">Liver</tissue>
    </source>
</reference>
<dbReference type="InterPro" id="IPR017452">
    <property type="entry name" value="GPCR_Rhodpsn_7TM"/>
</dbReference>
<dbReference type="OrthoDB" id="6151005at2759"/>
<feature type="transmembrane region" description="Helical" evidence="12">
    <location>
        <begin position="96"/>
        <end position="118"/>
    </location>
</feature>
<dbReference type="GeneID" id="100762985"/>
<evidence type="ECO:0000256" key="4">
    <source>
        <dbReference type="ARBA" id="ARBA00022692"/>
    </source>
</evidence>
<feature type="transmembrane region" description="Helical" evidence="12">
    <location>
        <begin position="198"/>
        <end position="221"/>
    </location>
</feature>
<keyword evidence="5 12" id="KW-0552">Olfaction</keyword>
<dbReference type="CDD" id="cd15227">
    <property type="entry name" value="7tmA_OR14-like"/>
    <property type="match status" value="1"/>
</dbReference>
<protein>
    <recommendedName>
        <fullName evidence="12">Olfactory receptor</fullName>
    </recommendedName>
</protein>
<name>A0A9J7GK75_CRIGR</name>
<feature type="domain" description="G-protein coupled receptors family 1 profile" evidence="13">
    <location>
        <begin position="39"/>
        <end position="288"/>
    </location>
</feature>
<accession>A0A9J7GK75</accession>
<evidence type="ECO:0000256" key="8">
    <source>
        <dbReference type="ARBA" id="ARBA00023136"/>
    </source>
</evidence>
<evidence type="ECO:0000313" key="14">
    <source>
        <dbReference type="Proteomes" id="UP001108280"/>
    </source>
</evidence>
<feature type="transmembrane region" description="Helical" evidence="12">
    <location>
        <begin position="139"/>
        <end position="156"/>
    </location>
</feature>
<dbReference type="PRINTS" id="PR00237">
    <property type="entry name" value="GPCRRHODOPSN"/>
</dbReference>
<comment type="similarity">
    <text evidence="11">Belongs to the G-protein coupled receptor 1 family.</text>
</comment>
<dbReference type="InterPro" id="IPR050516">
    <property type="entry name" value="Olfactory_GPCR"/>
</dbReference>
<dbReference type="PANTHER" id="PTHR26452">
    <property type="entry name" value="OLFACTORY RECEPTOR"/>
    <property type="match status" value="1"/>
</dbReference>
<keyword evidence="8 12" id="KW-0472">Membrane</keyword>
<comment type="subcellular location">
    <subcellularLocation>
        <location evidence="1 12">Cell membrane</location>
        <topology evidence="1 12">Multi-pass membrane protein</topology>
    </subcellularLocation>
</comment>
<evidence type="ECO:0000256" key="1">
    <source>
        <dbReference type="ARBA" id="ARBA00004651"/>
    </source>
</evidence>
<dbReference type="Gene3D" id="1.20.1070.10">
    <property type="entry name" value="Rhodopsin 7-helix transmembrane proteins"/>
    <property type="match status" value="1"/>
</dbReference>
<dbReference type="FunFam" id="1.20.1070.10:FF:000001">
    <property type="entry name" value="Olfactory receptor"/>
    <property type="match status" value="1"/>
</dbReference>
<keyword evidence="9 11" id="KW-0675">Receptor</keyword>
<feature type="transmembrane region" description="Helical" evidence="12">
    <location>
        <begin position="233"/>
        <end position="251"/>
    </location>
</feature>
<dbReference type="InterPro" id="IPR000276">
    <property type="entry name" value="GPCR_Rhodpsn"/>
</dbReference>
<evidence type="ECO:0000256" key="3">
    <source>
        <dbReference type="ARBA" id="ARBA00022606"/>
    </source>
</evidence>
<keyword evidence="2 12" id="KW-1003">Cell membrane</keyword>
<dbReference type="PROSITE" id="PS00237">
    <property type="entry name" value="G_PROTEIN_RECEP_F1_1"/>
    <property type="match status" value="1"/>
</dbReference>
<gene>
    <name evidence="15" type="primary">LOC100762985</name>
</gene>
<keyword evidence="7 11" id="KW-0297">G-protein coupled receptor</keyword>
<proteinExistence type="inferred from homology"/>
<evidence type="ECO:0000259" key="13">
    <source>
        <dbReference type="PROSITE" id="PS50262"/>
    </source>
</evidence>
<evidence type="ECO:0000256" key="12">
    <source>
        <dbReference type="RuleBase" id="RU363047"/>
    </source>
</evidence>
<keyword evidence="14" id="KW-1185">Reference proteome</keyword>
<dbReference type="GO" id="GO:0005886">
    <property type="term" value="C:plasma membrane"/>
    <property type="evidence" value="ECO:0007669"/>
    <property type="project" value="UniProtKB-SubCell"/>
</dbReference>
<sequence length="367" mass="40201">MANLSAVSVFILQGFSTVPAFRLLSTAAFLLVYLAAVLGNVSIVLAVTLNTRLHTPMYFFVKHLSLVDLCSTSTTLPRALVASMADTKEISLPACASQLFAFVCFGSLECFLITSMAFDRCLAIYRPLVYGVTMNSQTCVSLVVVAWVSGLLFSTFHTVNTFSLSFCGPNTIDHFFCDIPPLMRLACGDTAGHEAVGFAVSGCAIMTCFALTCLSYVLIVYTVARVPSSAGRWKAFSTCSSHLATVLLFYGTGSSAYMQPTAHYSPLQGRLAAVFYSILTPTLNPLIYSLRNKDMKDALRKVYPQVLHPAQKLRVLEAAEYRAYKMAPVFDFHQPDETEESHYRLRGAGLMLHHQTRINSQKGGPAR</sequence>
<keyword evidence="10 11" id="KW-0807">Transducer</keyword>
<feature type="transmembrane region" description="Helical" evidence="12">
    <location>
        <begin position="30"/>
        <end position="50"/>
    </location>
</feature>
<dbReference type="GO" id="GO:0004930">
    <property type="term" value="F:G protein-coupled receptor activity"/>
    <property type="evidence" value="ECO:0007669"/>
    <property type="project" value="UniProtKB-KW"/>
</dbReference>
<reference evidence="14" key="1">
    <citation type="journal article" date="2018" name="Biotechnol. Bioeng.">
        <title>A reference genome of the Chinese hamster based on a hybrid assembly strategy.</title>
        <authorList>
            <person name="Rupp O."/>
            <person name="MacDonald M.L."/>
            <person name="Li S."/>
            <person name="Dhiman H."/>
            <person name="Polson S."/>
            <person name="Griep S."/>
            <person name="Heffner K."/>
            <person name="Hernandez I."/>
            <person name="Brinkrolf K."/>
            <person name="Jadhav V."/>
            <person name="Samoudi M."/>
            <person name="Hao H."/>
            <person name="Kingham B."/>
            <person name="Goesmann A."/>
            <person name="Betenbaugh M.J."/>
            <person name="Lewis N.E."/>
            <person name="Borth N."/>
            <person name="Lee K.H."/>
        </authorList>
    </citation>
    <scope>NUCLEOTIDE SEQUENCE [LARGE SCALE GENOMIC DNA]</scope>
    <source>
        <strain evidence="14">17A/GY</strain>
    </source>
</reference>
<dbReference type="SUPFAM" id="SSF81321">
    <property type="entry name" value="Family A G protein-coupled receptor-like"/>
    <property type="match status" value="1"/>
</dbReference>
<keyword evidence="6 12" id="KW-1133">Transmembrane helix</keyword>
<evidence type="ECO:0000256" key="7">
    <source>
        <dbReference type="ARBA" id="ARBA00023040"/>
    </source>
</evidence>
<feature type="transmembrane region" description="Helical" evidence="12">
    <location>
        <begin position="57"/>
        <end position="76"/>
    </location>
</feature>
<evidence type="ECO:0000256" key="2">
    <source>
        <dbReference type="ARBA" id="ARBA00022475"/>
    </source>
</evidence>
<organism evidence="14 15">
    <name type="scientific">Cricetulus griseus</name>
    <name type="common">Chinese hamster</name>
    <name type="synonym">Cricetulus barabensis griseus</name>
    <dbReference type="NCBI Taxonomy" id="10029"/>
    <lineage>
        <taxon>Eukaryota</taxon>
        <taxon>Metazoa</taxon>
        <taxon>Chordata</taxon>
        <taxon>Craniata</taxon>
        <taxon>Vertebrata</taxon>
        <taxon>Euteleostomi</taxon>
        <taxon>Mammalia</taxon>
        <taxon>Eutheria</taxon>
        <taxon>Euarchontoglires</taxon>
        <taxon>Glires</taxon>
        <taxon>Rodentia</taxon>
        <taxon>Myomorpha</taxon>
        <taxon>Muroidea</taxon>
        <taxon>Cricetidae</taxon>
        <taxon>Cricetinae</taxon>
        <taxon>Cricetulus</taxon>
    </lineage>
</organism>
<dbReference type="Pfam" id="PF13853">
    <property type="entry name" value="7tm_4"/>
    <property type="match status" value="1"/>
</dbReference>
<evidence type="ECO:0000256" key="9">
    <source>
        <dbReference type="ARBA" id="ARBA00023170"/>
    </source>
</evidence>
<dbReference type="KEGG" id="cge:100762985"/>
<evidence type="ECO:0000256" key="6">
    <source>
        <dbReference type="ARBA" id="ARBA00022989"/>
    </source>
</evidence>
<evidence type="ECO:0000256" key="11">
    <source>
        <dbReference type="RuleBase" id="RU000688"/>
    </source>
</evidence>
<evidence type="ECO:0000313" key="15">
    <source>
        <dbReference type="RefSeq" id="XP_027286659.1"/>
    </source>
</evidence>
<evidence type="ECO:0000256" key="10">
    <source>
        <dbReference type="ARBA" id="ARBA00023224"/>
    </source>
</evidence>
<feature type="transmembrane region" description="Helical" evidence="12">
    <location>
        <begin position="271"/>
        <end position="290"/>
    </location>
</feature>
<dbReference type="RefSeq" id="XP_027286659.1">
    <property type="nucleotide sequence ID" value="XM_027430858.1"/>
</dbReference>
<keyword evidence="3 12" id="KW-0716">Sensory transduction</keyword>
<dbReference type="PROSITE" id="PS50262">
    <property type="entry name" value="G_PROTEIN_RECEP_F1_2"/>
    <property type="match status" value="1"/>
</dbReference>
<dbReference type="Proteomes" id="UP001108280">
    <property type="component" value="Chromosome 9"/>
</dbReference>
<evidence type="ECO:0000256" key="5">
    <source>
        <dbReference type="ARBA" id="ARBA00022725"/>
    </source>
</evidence>
<dbReference type="GO" id="GO:0004984">
    <property type="term" value="F:olfactory receptor activity"/>
    <property type="evidence" value="ECO:0007669"/>
    <property type="project" value="InterPro"/>
</dbReference>
<dbReference type="InterPro" id="IPR000725">
    <property type="entry name" value="Olfact_rcpt"/>
</dbReference>
<keyword evidence="4 11" id="KW-0812">Transmembrane</keyword>